<keyword evidence="5 8" id="KW-1133">Transmembrane helix</keyword>
<dbReference type="InterPro" id="IPR015720">
    <property type="entry name" value="Emp24-like"/>
</dbReference>
<evidence type="ECO:0000259" key="10">
    <source>
        <dbReference type="PROSITE" id="PS50866"/>
    </source>
</evidence>
<dbReference type="PROSITE" id="PS50866">
    <property type="entry name" value="GOLD"/>
    <property type="match status" value="1"/>
</dbReference>
<accession>A0ABQ9YM18</accession>
<feature type="signal peptide" evidence="9">
    <location>
        <begin position="1"/>
        <end position="20"/>
    </location>
</feature>
<name>A0ABQ9YM18_9EUKA</name>
<evidence type="ECO:0000256" key="6">
    <source>
        <dbReference type="ARBA" id="ARBA00023136"/>
    </source>
</evidence>
<keyword evidence="3 7" id="KW-0812">Transmembrane</keyword>
<feature type="chain" id="PRO_5047127590" evidence="9">
    <location>
        <begin position="21"/>
        <end position="197"/>
    </location>
</feature>
<dbReference type="PANTHER" id="PTHR22811">
    <property type="entry name" value="TRANSMEMBRANE EMP24 DOMAIN-CONTAINING PROTEIN"/>
    <property type="match status" value="1"/>
</dbReference>
<gene>
    <name evidence="11" type="ORF">BLNAU_602</name>
</gene>
<evidence type="ECO:0000256" key="2">
    <source>
        <dbReference type="ARBA" id="ARBA00007104"/>
    </source>
</evidence>
<evidence type="ECO:0000256" key="1">
    <source>
        <dbReference type="ARBA" id="ARBA00004479"/>
    </source>
</evidence>
<dbReference type="Proteomes" id="UP001281761">
    <property type="component" value="Unassembled WGS sequence"/>
</dbReference>
<protein>
    <submittedName>
        <fullName evidence="11">Emp24/gp25L/p24 family/GOLD</fullName>
    </submittedName>
</protein>
<evidence type="ECO:0000256" key="4">
    <source>
        <dbReference type="ARBA" id="ARBA00022729"/>
    </source>
</evidence>
<feature type="transmembrane region" description="Helical" evidence="8">
    <location>
        <begin position="166"/>
        <end position="188"/>
    </location>
</feature>
<keyword evidence="6 8" id="KW-0472">Membrane</keyword>
<feature type="domain" description="GOLD" evidence="10">
    <location>
        <begin position="22"/>
        <end position="111"/>
    </location>
</feature>
<keyword evidence="4 9" id="KW-0732">Signal</keyword>
<comment type="similarity">
    <text evidence="2 7">Belongs to the EMP24/GP25L family.</text>
</comment>
<reference evidence="11 12" key="1">
    <citation type="journal article" date="2022" name="bioRxiv">
        <title>Genomics of Preaxostyla Flagellates Illuminates Evolutionary Transitions and the Path Towards Mitochondrial Loss.</title>
        <authorList>
            <person name="Novak L.V.F."/>
            <person name="Treitli S.C."/>
            <person name="Pyrih J."/>
            <person name="Halakuc P."/>
            <person name="Pipaliya S.V."/>
            <person name="Vacek V."/>
            <person name="Brzon O."/>
            <person name="Soukal P."/>
            <person name="Eme L."/>
            <person name="Dacks J.B."/>
            <person name="Karnkowska A."/>
            <person name="Elias M."/>
            <person name="Hampl V."/>
        </authorList>
    </citation>
    <scope>NUCLEOTIDE SEQUENCE [LARGE SCALE GENOMIC DNA]</scope>
    <source>
        <strain evidence="11">NAU3</strain>
        <tissue evidence="11">Gut</tissue>
    </source>
</reference>
<comment type="subcellular location">
    <subcellularLocation>
        <location evidence="1 7">Membrane</location>
        <topology evidence="1 7">Single-pass type I membrane protein</topology>
    </subcellularLocation>
</comment>
<comment type="caution">
    <text evidence="11">The sequence shown here is derived from an EMBL/GenBank/DDBJ whole genome shotgun (WGS) entry which is preliminary data.</text>
</comment>
<evidence type="ECO:0000313" key="12">
    <source>
        <dbReference type="Proteomes" id="UP001281761"/>
    </source>
</evidence>
<sequence>MILLLFVSFLDAYLIPVKEGSQFCFSDDYASGVTVNLEYKFEVHQNETVRSPINPTVTVRDAFNKELARETKGSSGTVQFTTVSAGEHKLCIDTFSSTSRRQLYLTLNVRSGLEKTQEKISPEDSPEKYLRRLEGKLRMIQNEQQYYLDRHQALVKTEEKNSRRIVFYHVIQIGVVVLFGYLQLQFYLRFLKKRKII</sequence>
<evidence type="ECO:0000256" key="7">
    <source>
        <dbReference type="RuleBase" id="RU003827"/>
    </source>
</evidence>
<dbReference type="Pfam" id="PF01105">
    <property type="entry name" value="EMP24_GP25L"/>
    <property type="match status" value="1"/>
</dbReference>
<evidence type="ECO:0000256" key="5">
    <source>
        <dbReference type="ARBA" id="ARBA00022989"/>
    </source>
</evidence>
<dbReference type="EMBL" id="JARBJD010000002">
    <property type="protein sequence ID" value="KAK2964685.1"/>
    <property type="molecule type" value="Genomic_DNA"/>
</dbReference>
<organism evidence="11 12">
    <name type="scientific">Blattamonas nauphoetae</name>
    <dbReference type="NCBI Taxonomy" id="2049346"/>
    <lineage>
        <taxon>Eukaryota</taxon>
        <taxon>Metamonada</taxon>
        <taxon>Preaxostyla</taxon>
        <taxon>Oxymonadida</taxon>
        <taxon>Blattamonas</taxon>
    </lineage>
</organism>
<dbReference type="InterPro" id="IPR009038">
    <property type="entry name" value="GOLD_dom"/>
</dbReference>
<evidence type="ECO:0000256" key="9">
    <source>
        <dbReference type="SAM" id="SignalP"/>
    </source>
</evidence>
<proteinExistence type="inferred from homology"/>
<dbReference type="SMART" id="SM01190">
    <property type="entry name" value="EMP24_GP25L"/>
    <property type="match status" value="1"/>
</dbReference>
<evidence type="ECO:0000256" key="3">
    <source>
        <dbReference type="ARBA" id="ARBA00022692"/>
    </source>
</evidence>
<evidence type="ECO:0000313" key="11">
    <source>
        <dbReference type="EMBL" id="KAK2964685.1"/>
    </source>
</evidence>
<keyword evidence="12" id="KW-1185">Reference proteome</keyword>
<evidence type="ECO:0000256" key="8">
    <source>
        <dbReference type="SAM" id="Phobius"/>
    </source>
</evidence>